<dbReference type="OrthoDB" id="5657095at2"/>
<dbReference type="InterPro" id="IPR002110">
    <property type="entry name" value="Ankyrin_rpt"/>
</dbReference>
<dbReference type="Proteomes" id="UP000002774">
    <property type="component" value="Chromosome"/>
</dbReference>
<dbReference type="eggNOG" id="COG0666">
    <property type="taxonomic scope" value="Bacteria"/>
</dbReference>
<dbReference type="Gene3D" id="1.25.40.20">
    <property type="entry name" value="Ankyrin repeat-containing domain"/>
    <property type="match status" value="2"/>
</dbReference>
<evidence type="ECO:0000256" key="3">
    <source>
        <dbReference type="PROSITE-ProRule" id="PRU00023"/>
    </source>
</evidence>
<dbReference type="PANTHER" id="PTHR24171:SF9">
    <property type="entry name" value="ANKYRIN REPEAT DOMAIN-CONTAINING PROTEIN 39"/>
    <property type="match status" value="1"/>
</dbReference>
<feature type="repeat" description="ANK" evidence="3">
    <location>
        <begin position="93"/>
        <end position="125"/>
    </location>
</feature>
<dbReference type="EMBL" id="CM001403">
    <property type="protein sequence ID" value="EHQ25170.1"/>
    <property type="molecule type" value="Genomic_DNA"/>
</dbReference>
<reference evidence="4" key="1">
    <citation type="submission" date="2011-09" db="EMBL/GenBank/DDBJ databases">
        <title>The permanent draft genome of Mucilaginibacter paludis DSM 18603.</title>
        <authorList>
            <consortium name="US DOE Joint Genome Institute (JGI-PGF)"/>
            <person name="Lucas S."/>
            <person name="Han J."/>
            <person name="Lapidus A."/>
            <person name="Bruce D."/>
            <person name="Goodwin L."/>
            <person name="Pitluck S."/>
            <person name="Peters L."/>
            <person name="Kyrpides N."/>
            <person name="Mavromatis K."/>
            <person name="Ivanova N."/>
            <person name="Mikhailova N."/>
            <person name="Held B."/>
            <person name="Detter J.C."/>
            <person name="Tapia R."/>
            <person name="Han C."/>
            <person name="Land M."/>
            <person name="Hauser L."/>
            <person name="Markowitz V."/>
            <person name="Cheng J.-F."/>
            <person name="Hugenholtz P."/>
            <person name="Woyke T."/>
            <person name="Wu D."/>
            <person name="Tindall B."/>
            <person name="Brambilla E."/>
            <person name="Klenk H.-P."/>
            <person name="Eisen J.A."/>
        </authorList>
    </citation>
    <scope>NUCLEOTIDE SEQUENCE [LARGE SCALE GENOMIC DNA]</scope>
    <source>
        <strain evidence="4">DSM 18603</strain>
    </source>
</reference>
<dbReference type="STRING" id="714943.Mucpa_0996"/>
<gene>
    <name evidence="4" type="ORF">Mucpa_0996</name>
</gene>
<keyword evidence="5" id="KW-1185">Reference proteome</keyword>
<dbReference type="PROSITE" id="PS50297">
    <property type="entry name" value="ANK_REP_REGION"/>
    <property type="match status" value="3"/>
</dbReference>
<dbReference type="PRINTS" id="PR01415">
    <property type="entry name" value="ANKYRIN"/>
</dbReference>
<proteinExistence type="predicted"/>
<dbReference type="HOGENOM" id="CLU_000134_18_1_10"/>
<protein>
    <submittedName>
        <fullName evidence="4">Ankyrin</fullName>
    </submittedName>
</protein>
<evidence type="ECO:0000313" key="5">
    <source>
        <dbReference type="Proteomes" id="UP000002774"/>
    </source>
</evidence>
<feature type="repeat" description="ANK" evidence="3">
    <location>
        <begin position="128"/>
        <end position="160"/>
    </location>
</feature>
<evidence type="ECO:0000256" key="1">
    <source>
        <dbReference type="ARBA" id="ARBA00022737"/>
    </source>
</evidence>
<dbReference type="PANTHER" id="PTHR24171">
    <property type="entry name" value="ANKYRIN REPEAT DOMAIN-CONTAINING PROTEIN 39-RELATED"/>
    <property type="match status" value="1"/>
</dbReference>
<accession>H1YCZ9</accession>
<evidence type="ECO:0000313" key="4">
    <source>
        <dbReference type="EMBL" id="EHQ25170.1"/>
    </source>
</evidence>
<evidence type="ECO:0000256" key="2">
    <source>
        <dbReference type="ARBA" id="ARBA00023043"/>
    </source>
</evidence>
<keyword evidence="2 3" id="KW-0040">ANK repeat</keyword>
<dbReference type="PROSITE" id="PS50088">
    <property type="entry name" value="ANK_REPEAT"/>
    <property type="match status" value="3"/>
</dbReference>
<keyword evidence="1" id="KW-0677">Repeat</keyword>
<dbReference type="SUPFAM" id="SSF48403">
    <property type="entry name" value="Ankyrin repeat"/>
    <property type="match status" value="1"/>
</dbReference>
<feature type="repeat" description="ANK" evidence="3">
    <location>
        <begin position="161"/>
        <end position="193"/>
    </location>
</feature>
<organism evidence="4 5">
    <name type="scientific">Mucilaginibacter paludis DSM 18603</name>
    <dbReference type="NCBI Taxonomy" id="714943"/>
    <lineage>
        <taxon>Bacteria</taxon>
        <taxon>Pseudomonadati</taxon>
        <taxon>Bacteroidota</taxon>
        <taxon>Sphingobacteriia</taxon>
        <taxon>Sphingobacteriales</taxon>
        <taxon>Sphingobacteriaceae</taxon>
        <taxon>Mucilaginibacter</taxon>
    </lineage>
</organism>
<name>H1YCZ9_9SPHI</name>
<dbReference type="InterPro" id="IPR036770">
    <property type="entry name" value="Ankyrin_rpt-contain_sf"/>
</dbReference>
<sequence>MNAATLEQYIETSNIEGLTALLNHEPALAGSVTSAGVSALMLACYYRKPQVIALLSQYISQLSLFEAAATGRLDVLSRLLAEQPGMVNEFSTDGFTPLGLACYFGQPQVASFLISSGADVNLSSRNGFHVTPLHSAVAANQTEITRLLIEHGANVNVKQQLGVTPLHSAAQNGNVEILIMLLENNAAIDARMEGGKVPADLALEKGFDDIAGILMD</sequence>
<dbReference type="SMART" id="SM00248">
    <property type="entry name" value="ANK"/>
    <property type="match status" value="4"/>
</dbReference>
<dbReference type="AlphaFoldDB" id="H1YCZ9"/>
<dbReference type="Pfam" id="PF12796">
    <property type="entry name" value="Ank_2"/>
    <property type="match status" value="2"/>
</dbReference>
<dbReference type="RefSeq" id="WP_008504827.1">
    <property type="nucleotide sequence ID" value="NZ_CM001403.1"/>
</dbReference>